<dbReference type="NCBIfam" id="TIGR00254">
    <property type="entry name" value="GGDEF"/>
    <property type="match status" value="1"/>
</dbReference>
<proteinExistence type="predicted"/>
<dbReference type="Gene3D" id="3.30.450.40">
    <property type="match status" value="2"/>
</dbReference>
<reference evidence="2 3" key="1">
    <citation type="submission" date="2018-06" db="EMBL/GenBank/DDBJ databases">
        <title>Extensive metabolic versatility and redundancy in microbially diverse, dynamic hydrothermal sediments.</title>
        <authorList>
            <person name="Dombrowski N."/>
            <person name="Teske A."/>
            <person name="Baker B.J."/>
        </authorList>
    </citation>
    <scope>NUCLEOTIDE SEQUENCE [LARGE SCALE GENOMIC DNA]</scope>
    <source>
        <strain evidence="2">B35_G9</strain>
    </source>
</reference>
<dbReference type="SUPFAM" id="SSF55073">
    <property type="entry name" value="Nucleotide cyclase"/>
    <property type="match status" value="1"/>
</dbReference>
<dbReference type="PROSITE" id="PS50887">
    <property type="entry name" value="GGDEF"/>
    <property type="match status" value="1"/>
</dbReference>
<comment type="caution">
    <text evidence="2">The sequence shown here is derived from an EMBL/GenBank/DDBJ whole genome shotgun (WGS) entry which is preliminary data.</text>
</comment>
<gene>
    <name evidence="2" type="ORF">DRP44_05540</name>
</gene>
<dbReference type="Pfam" id="PF00990">
    <property type="entry name" value="GGDEF"/>
    <property type="match status" value="1"/>
</dbReference>
<feature type="domain" description="GGDEF" evidence="1">
    <location>
        <begin position="558"/>
        <end position="681"/>
    </location>
</feature>
<evidence type="ECO:0000259" key="1">
    <source>
        <dbReference type="PROSITE" id="PS50887"/>
    </source>
</evidence>
<dbReference type="CDD" id="cd01949">
    <property type="entry name" value="GGDEF"/>
    <property type="match status" value="1"/>
</dbReference>
<dbReference type="SMART" id="SM00065">
    <property type="entry name" value="GAF"/>
    <property type="match status" value="2"/>
</dbReference>
<organism evidence="2 3">
    <name type="scientific">candidate division TA06 bacterium</name>
    <dbReference type="NCBI Taxonomy" id="2250710"/>
    <lineage>
        <taxon>Bacteria</taxon>
        <taxon>Bacteria division TA06</taxon>
    </lineage>
</organism>
<dbReference type="InterPro" id="IPR050469">
    <property type="entry name" value="Diguanylate_Cyclase"/>
</dbReference>
<dbReference type="SMART" id="SM00267">
    <property type="entry name" value="GGDEF"/>
    <property type="match status" value="1"/>
</dbReference>
<dbReference type="Gene3D" id="3.30.70.270">
    <property type="match status" value="1"/>
</dbReference>
<sequence length="681" mass="79212">MKKNVDIDAVLKIIKSVNDKTAILSIMEKEVPSGSVIISFVSRDGTSNKFSYDCIRGAKIKEVLNSLFIYGELMPSYISSSKKRKKICQKQYTLSRLKIRRIFQDRFKKNKILFIFMREVEENRIIIVLNKNKIKFLKDESLEIIKNLFELNRLNELSKLYDNDISMYSVYISNLEKKLHIINFLANGLMATLSLEEIFKILSDFISREIGFKRVLVNMISNDDKTLERVAAAGISDEIFNELRRKRIPVSNIKYLLKDKYKLSNFIYFIRNIGQTEAAKYSAIIDNKLNDLGEDRSKWNSEDTILIPIYDRTKKLIGTISLDSPIDGKIPDSKTLELLEIISKFATLAIRNAFLYKRTNDTTEKLKKAYEITGFISKIMAVDDLVRNLTIMLRNNFNYLNVVILKKHEDRLSVFFASDYNDREIEMINKMLYETDSSVTKRSWIDKKSYLIKDSRKVSDFITIRNNVVSEIAIPIIVHNESWGVLNVEKEGANSLDEQDLKLLEIIVHHLSSAIENANLYRELNRMANTDPMTGLYNYRYLKDHLNELMKGHFNYGKQFSLVMLDMNNFKGINDSYGHLAGDEVLKWLSKRLIDALGAFSKVTRYGGDEFLIIMDKNKSEARKIMDKFRDTIRNTPFIYKNNKIDIDFAVGIKEYPTDEKEVFKLIDNVDKALYMAKKRK</sequence>
<dbReference type="GO" id="GO:0052621">
    <property type="term" value="F:diguanylate cyclase activity"/>
    <property type="evidence" value="ECO:0007669"/>
    <property type="project" value="TreeGrafter"/>
</dbReference>
<dbReference type="PANTHER" id="PTHR45138:SF9">
    <property type="entry name" value="DIGUANYLATE CYCLASE DGCM-RELATED"/>
    <property type="match status" value="1"/>
</dbReference>
<dbReference type="Proteomes" id="UP000282321">
    <property type="component" value="Unassembled WGS sequence"/>
</dbReference>
<dbReference type="Pfam" id="PF13185">
    <property type="entry name" value="GAF_2"/>
    <property type="match status" value="1"/>
</dbReference>
<name>A0A660S767_UNCT6</name>
<dbReference type="InterPro" id="IPR043128">
    <property type="entry name" value="Rev_trsase/Diguanyl_cyclase"/>
</dbReference>
<dbReference type="InterPro" id="IPR029787">
    <property type="entry name" value="Nucleotide_cyclase"/>
</dbReference>
<dbReference type="PANTHER" id="PTHR45138">
    <property type="entry name" value="REGULATORY COMPONENTS OF SENSORY TRANSDUCTION SYSTEM"/>
    <property type="match status" value="1"/>
</dbReference>
<dbReference type="InterPro" id="IPR029016">
    <property type="entry name" value="GAF-like_dom_sf"/>
</dbReference>
<dbReference type="SUPFAM" id="SSF55781">
    <property type="entry name" value="GAF domain-like"/>
    <property type="match status" value="2"/>
</dbReference>
<protein>
    <recommendedName>
        <fullName evidence="1">GGDEF domain-containing protein</fullName>
    </recommendedName>
</protein>
<accession>A0A660S767</accession>
<dbReference type="InterPro" id="IPR003018">
    <property type="entry name" value="GAF"/>
</dbReference>
<evidence type="ECO:0000313" key="3">
    <source>
        <dbReference type="Proteomes" id="UP000282321"/>
    </source>
</evidence>
<dbReference type="EMBL" id="QNBC01000071">
    <property type="protein sequence ID" value="RKX65798.1"/>
    <property type="molecule type" value="Genomic_DNA"/>
</dbReference>
<evidence type="ECO:0000313" key="2">
    <source>
        <dbReference type="EMBL" id="RKX65798.1"/>
    </source>
</evidence>
<dbReference type="AlphaFoldDB" id="A0A660S767"/>
<dbReference type="InterPro" id="IPR000160">
    <property type="entry name" value="GGDEF_dom"/>
</dbReference>